<evidence type="ECO:0000313" key="2">
    <source>
        <dbReference type="EMBL" id="MBT9315240.1"/>
    </source>
</evidence>
<sequence length="252" mass="29011">MSYSIQNANRFKWSSITGELLSERLSHLNKYIIGNTVLDVGCGGGAYVNFLAEQGLEVIGVDQYQDFLQVASEAQYQGSFVQADAAKLPFEENSFDSAYCFDVLEHVDDRKVLKEISRVTSKRIILTVPQKDEHMEQFGLSFMTYRDPTHLRYYSEDSLRELCLSIKPENIKIFPEGYLSCPWIIEYFIDNDSENIDLGSEQKSEFKKYRELAYKFVIRKLLKRISYKKIFLGLVAVIDLEGFKPIALSKIS</sequence>
<reference evidence="2" key="1">
    <citation type="submission" date="2020-11" db="EMBL/GenBank/DDBJ databases">
        <authorList>
            <person name="Konstantinou D."/>
            <person name="Gkelis S."/>
            <person name="Popin R."/>
            <person name="Fewer D."/>
            <person name="Sivonen K."/>
        </authorList>
    </citation>
    <scope>NUCLEOTIDE SEQUENCE</scope>
    <source>
        <strain evidence="2">TAU-MAC 1115</strain>
    </source>
</reference>
<proteinExistence type="predicted"/>
<dbReference type="CDD" id="cd02440">
    <property type="entry name" value="AdoMet_MTases"/>
    <property type="match status" value="1"/>
</dbReference>
<accession>A0A947DEE5</accession>
<feature type="domain" description="Methyltransferase type 11" evidence="1">
    <location>
        <begin position="38"/>
        <end position="121"/>
    </location>
</feature>
<dbReference type="Gene3D" id="3.40.50.150">
    <property type="entry name" value="Vaccinia Virus protein VP39"/>
    <property type="match status" value="1"/>
</dbReference>
<dbReference type="InterPro" id="IPR029063">
    <property type="entry name" value="SAM-dependent_MTases_sf"/>
</dbReference>
<name>A0A947DEE5_9CYAN</name>
<dbReference type="GO" id="GO:0008757">
    <property type="term" value="F:S-adenosylmethionine-dependent methyltransferase activity"/>
    <property type="evidence" value="ECO:0007669"/>
    <property type="project" value="InterPro"/>
</dbReference>
<dbReference type="Proteomes" id="UP000717364">
    <property type="component" value="Unassembled WGS sequence"/>
</dbReference>
<dbReference type="PANTHER" id="PTHR43591:SF110">
    <property type="entry name" value="RHODANESE DOMAIN-CONTAINING PROTEIN"/>
    <property type="match status" value="1"/>
</dbReference>
<evidence type="ECO:0000259" key="1">
    <source>
        <dbReference type="Pfam" id="PF08241"/>
    </source>
</evidence>
<gene>
    <name evidence="2" type="ORF">IXB50_07360</name>
</gene>
<evidence type="ECO:0000313" key="3">
    <source>
        <dbReference type="Proteomes" id="UP000717364"/>
    </source>
</evidence>
<reference evidence="2" key="2">
    <citation type="journal article" date="2021" name="Mar. Drugs">
        <title>Genome Reduction and Secondary Metabolism of the Marine Sponge-Associated Cyanobacterium Leptothoe.</title>
        <authorList>
            <person name="Konstantinou D."/>
            <person name="Popin R.V."/>
            <person name="Fewer D.P."/>
            <person name="Sivonen K."/>
            <person name="Gkelis S."/>
        </authorList>
    </citation>
    <scope>NUCLEOTIDE SEQUENCE</scope>
    <source>
        <strain evidence="2">TAU-MAC 1115</strain>
    </source>
</reference>
<organism evidence="2 3">
    <name type="scientific">Leptothoe spongobia TAU-MAC 1115</name>
    <dbReference type="NCBI Taxonomy" id="1967444"/>
    <lineage>
        <taxon>Bacteria</taxon>
        <taxon>Bacillati</taxon>
        <taxon>Cyanobacteriota</taxon>
        <taxon>Cyanophyceae</taxon>
        <taxon>Nodosilineales</taxon>
        <taxon>Cymatolegaceae</taxon>
        <taxon>Leptothoe</taxon>
        <taxon>Leptothoe spongobia</taxon>
    </lineage>
</organism>
<dbReference type="RefSeq" id="WP_215608310.1">
    <property type="nucleotide sequence ID" value="NZ_JADOES010000010.1"/>
</dbReference>
<keyword evidence="2" id="KW-0808">Transferase</keyword>
<dbReference type="GO" id="GO:0032259">
    <property type="term" value="P:methylation"/>
    <property type="evidence" value="ECO:0007669"/>
    <property type="project" value="UniProtKB-KW"/>
</dbReference>
<keyword evidence="3" id="KW-1185">Reference proteome</keyword>
<dbReference type="InterPro" id="IPR013216">
    <property type="entry name" value="Methyltransf_11"/>
</dbReference>
<keyword evidence="2" id="KW-0489">Methyltransferase</keyword>
<protein>
    <submittedName>
        <fullName evidence="2">Class I SAM-dependent methyltransferase</fullName>
    </submittedName>
</protein>
<comment type="caution">
    <text evidence="2">The sequence shown here is derived from an EMBL/GenBank/DDBJ whole genome shotgun (WGS) entry which is preliminary data.</text>
</comment>
<dbReference type="Pfam" id="PF08241">
    <property type="entry name" value="Methyltransf_11"/>
    <property type="match status" value="1"/>
</dbReference>
<dbReference type="AlphaFoldDB" id="A0A947DEE5"/>
<dbReference type="PANTHER" id="PTHR43591">
    <property type="entry name" value="METHYLTRANSFERASE"/>
    <property type="match status" value="1"/>
</dbReference>
<dbReference type="EMBL" id="JADOES010000010">
    <property type="protein sequence ID" value="MBT9315240.1"/>
    <property type="molecule type" value="Genomic_DNA"/>
</dbReference>
<dbReference type="SUPFAM" id="SSF53335">
    <property type="entry name" value="S-adenosyl-L-methionine-dependent methyltransferases"/>
    <property type="match status" value="1"/>
</dbReference>